<comment type="caution">
    <text evidence="7">The sequence shown here is derived from an EMBL/GenBank/DDBJ whole genome shotgun (WGS) entry which is preliminary data.</text>
</comment>
<sequence length="304" mass="33401">MADIPNLNSGAGLKKLDEHLSTQCYITRGISCEGSGVSIDGLDTIPEKDGRVVVIDDDLLIMEEAEEEKKAAEKEAASLKASTKKNELWQSAVIIITPSDAETDMKKLEKDLRSIQMEGLFWGPSKLVPIGYGLELLRIVATVPCNEEWDNLGILVDEHIWKFGRFSIDTAGLYESLLLIKPNDDEADMKKLEEAVRSIHATGLFWGESRVVQVGCGVKLLGIECTVIGGIMRLGCKGFLTIDDIVKEEIMGHPYVESCQALRLDRICNGIKSEEESDSKDDDAADDDDGSLKASKKECNHVLS</sequence>
<dbReference type="InterPro" id="IPR014717">
    <property type="entry name" value="Transl_elong_EF1B/ribsomal_bS6"/>
</dbReference>
<proteinExistence type="inferred from homology"/>
<dbReference type="InterPro" id="IPR036219">
    <property type="entry name" value="eEF-1beta-like_sf"/>
</dbReference>
<dbReference type="PANTHER" id="PTHR11595">
    <property type="entry name" value="EF-HAND AND COILED-COIL DOMAIN-CONTAINING FAMILY MEMBER"/>
    <property type="match status" value="1"/>
</dbReference>
<dbReference type="InterPro" id="IPR049720">
    <property type="entry name" value="EF1B_bsu/dsu"/>
</dbReference>
<evidence type="ECO:0000256" key="3">
    <source>
        <dbReference type="ARBA" id="ARBA00022917"/>
    </source>
</evidence>
<dbReference type="Proteomes" id="UP000467841">
    <property type="component" value="Unassembled WGS sequence"/>
</dbReference>
<protein>
    <recommendedName>
        <fullName evidence="6">Translation elongation factor EF1B beta/delta subunit guanine nucleotide exchange domain-containing protein</fullName>
    </recommendedName>
</protein>
<feature type="compositionally biased region" description="Acidic residues" evidence="5">
    <location>
        <begin position="275"/>
        <end position="289"/>
    </location>
</feature>
<reference evidence="7" key="1">
    <citation type="submission" date="2020-01" db="EMBL/GenBank/DDBJ databases">
        <authorList>
            <person name="Mishra B."/>
        </authorList>
    </citation>
    <scope>NUCLEOTIDE SEQUENCE [LARGE SCALE GENOMIC DNA]</scope>
</reference>
<evidence type="ECO:0000313" key="7">
    <source>
        <dbReference type="EMBL" id="CAA7028935.1"/>
    </source>
</evidence>
<organism evidence="7 8">
    <name type="scientific">Microthlaspi erraticum</name>
    <dbReference type="NCBI Taxonomy" id="1685480"/>
    <lineage>
        <taxon>Eukaryota</taxon>
        <taxon>Viridiplantae</taxon>
        <taxon>Streptophyta</taxon>
        <taxon>Embryophyta</taxon>
        <taxon>Tracheophyta</taxon>
        <taxon>Spermatophyta</taxon>
        <taxon>Magnoliopsida</taxon>
        <taxon>eudicotyledons</taxon>
        <taxon>Gunneridae</taxon>
        <taxon>Pentapetalae</taxon>
        <taxon>rosids</taxon>
        <taxon>malvids</taxon>
        <taxon>Brassicales</taxon>
        <taxon>Brassicaceae</taxon>
        <taxon>Coluteocarpeae</taxon>
        <taxon>Microthlaspi</taxon>
    </lineage>
</organism>
<feature type="domain" description="Translation elongation factor EF1B beta/delta subunit guanine nucleotide exchange" evidence="6">
    <location>
        <begin position="90"/>
        <end position="176"/>
    </location>
</feature>
<dbReference type="GO" id="GO:0005853">
    <property type="term" value="C:eukaryotic translation elongation factor 1 complex"/>
    <property type="evidence" value="ECO:0007669"/>
    <property type="project" value="InterPro"/>
</dbReference>
<feature type="compositionally biased region" description="Basic and acidic residues" evidence="5">
    <location>
        <begin position="295"/>
        <end position="304"/>
    </location>
</feature>
<comment type="similarity">
    <text evidence="1">Belongs to the EF-1-beta/EF-1-delta family.</text>
</comment>
<evidence type="ECO:0000259" key="6">
    <source>
        <dbReference type="SMART" id="SM00888"/>
    </source>
</evidence>
<dbReference type="SUPFAM" id="SSF54984">
    <property type="entry name" value="eEF-1beta-like"/>
    <property type="match status" value="2"/>
</dbReference>
<dbReference type="GO" id="GO:0005829">
    <property type="term" value="C:cytosol"/>
    <property type="evidence" value="ECO:0007669"/>
    <property type="project" value="TreeGrafter"/>
</dbReference>
<dbReference type="GO" id="GO:0003746">
    <property type="term" value="F:translation elongation factor activity"/>
    <property type="evidence" value="ECO:0007669"/>
    <property type="project" value="UniProtKB-KW"/>
</dbReference>
<evidence type="ECO:0000256" key="2">
    <source>
        <dbReference type="ARBA" id="ARBA00022768"/>
    </source>
</evidence>
<evidence type="ECO:0000256" key="1">
    <source>
        <dbReference type="ARBA" id="ARBA00007411"/>
    </source>
</evidence>
<dbReference type="InterPro" id="IPR014038">
    <property type="entry name" value="EF1B_bsu/dsu_GNE"/>
</dbReference>
<feature type="coiled-coil region" evidence="4">
    <location>
        <begin position="55"/>
        <end position="82"/>
    </location>
</feature>
<dbReference type="AlphaFoldDB" id="A0A6D2IVH1"/>
<dbReference type="SMART" id="SM00888">
    <property type="entry name" value="EF1_GNE"/>
    <property type="match status" value="2"/>
</dbReference>
<keyword evidence="4" id="KW-0175">Coiled coil</keyword>
<keyword evidence="3" id="KW-0648">Protein biosynthesis</keyword>
<evidence type="ECO:0000313" key="8">
    <source>
        <dbReference type="Proteomes" id="UP000467841"/>
    </source>
</evidence>
<evidence type="ECO:0000256" key="5">
    <source>
        <dbReference type="SAM" id="MobiDB-lite"/>
    </source>
</evidence>
<accession>A0A6D2IVH1</accession>
<keyword evidence="8" id="KW-1185">Reference proteome</keyword>
<dbReference type="EMBL" id="CACVBM020001074">
    <property type="protein sequence ID" value="CAA7028935.1"/>
    <property type="molecule type" value="Genomic_DNA"/>
</dbReference>
<dbReference type="PANTHER" id="PTHR11595:SF78">
    <property type="entry name" value="TRANSLATION ELONGATION FACTOR EF1B BETA_DELTA SUBUNIT GUANINE NUCLEOTIDE EXCHANGE DOMAIN-CONTAINING PROTEIN"/>
    <property type="match status" value="1"/>
</dbReference>
<dbReference type="OrthoDB" id="1071822at2759"/>
<dbReference type="CDD" id="cd00292">
    <property type="entry name" value="EF1B"/>
    <property type="match status" value="1"/>
</dbReference>
<evidence type="ECO:0000256" key="4">
    <source>
        <dbReference type="SAM" id="Coils"/>
    </source>
</evidence>
<dbReference type="Pfam" id="PF00736">
    <property type="entry name" value="EF1_GNE"/>
    <property type="match status" value="2"/>
</dbReference>
<keyword evidence="2" id="KW-0251">Elongation factor</keyword>
<feature type="domain" description="Translation elongation factor EF1B beta/delta subunit guanine nucleotide exchange" evidence="6">
    <location>
        <begin position="177"/>
        <end position="267"/>
    </location>
</feature>
<name>A0A6D2IVH1_9BRAS</name>
<gene>
    <name evidence="7" type="ORF">MERR_LOCUS16170</name>
</gene>
<dbReference type="GO" id="GO:0005085">
    <property type="term" value="F:guanyl-nucleotide exchange factor activity"/>
    <property type="evidence" value="ECO:0007669"/>
    <property type="project" value="TreeGrafter"/>
</dbReference>
<dbReference type="Gene3D" id="3.30.70.60">
    <property type="match status" value="2"/>
</dbReference>
<feature type="region of interest" description="Disordered" evidence="5">
    <location>
        <begin position="273"/>
        <end position="304"/>
    </location>
</feature>